<gene>
    <name evidence="3" type="primary">LOC117152167</name>
</gene>
<accession>A0A6P8LIZ3</accession>
<evidence type="ECO:0000313" key="3">
    <source>
        <dbReference type="RefSeq" id="XP_033178872.1"/>
    </source>
</evidence>
<name>A0A6P8LIZ3_BOMIM</name>
<dbReference type="Pfam" id="PF25597">
    <property type="entry name" value="SH3_retrovirus"/>
    <property type="match status" value="1"/>
</dbReference>
<evidence type="ECO:0000259" key="1">
    <source>
        <dbReference type="Pfam" id="PF25597"/>
    </source>
</evidence>
<dbReference type="InterPro" id="IPR057670">
    <property type="entry name" value="SH3_retrovirus"/>
</dbReference>
<evidence type="ECO:0000313" key="2">
    <source>
        <dbReference type="Proteomes" id="UP000515180"/>
    </source>
</evidence>
<dbReference type="Proteomes" id="UP000515180">
    <property type="component" value="Unplaced"/>
</dbReference>
<dbReference type="GeneID" id="117152167"/>
<reference evidence="3" key="1">
    <citation type="submission" date="2025-08" db="UniProtKB">
        <authorList>
            <consortium name="RefSeq"/>
        </authorList>
    </citation>
    <scope>IDENTIFICATION</scope>
</reference>
<dbReference type="RefSeq" id="XP_033178872.1">
    <property type="nucleotide sequence ID" value="XM_033322981.1"/>
</dbReference>
<protein>
    <submittedName>
        <fullName evidence="3">Uncharacterized protein LOC117152167</fullName>
    </submittedName>
</protein>
<proteinExistence type="predicted"/>
<keyword evidence="2" id="KW-1185">Reference proteome</keyword>
<dbReference type="OrthoDB" id="7695579at2759"/>
<organism evidence="2 3">
    <name type="scientific">Bombus impatiens</name>
    <name type="common">Bumblebee</name>
    <dbReference type="NCBI Taxonomy" id="132113"/>
    <lineage>
        <taxon>Eukaryota</taxon>
        <taxon>Metazoa</taxon>
        <taxon>Ecdysozoa</taxon>
        <taxon>Arthropoda</taxon>
        <taxon>Hexapoda</taxon>
        <taxon>Insecta</taxon>
        <taxon>Pterygota</taxon>
        <taxon>Neoptera</taxon>
        <taxon>Endopterygota</taxon>
        <taxon>Hymenoptera</taxon>
        <taxon>Apocrita</taxon>
        <taxon>Aculeata</taxon>
        <taxon>Apoidea</taxon>
        <taxon>Anthophila</taxon>
        <taxon>Apidae</taxon>
        <taxon>Bombus</taxon>
        <taxon>Pyrobombus</taxon>
    </lineage>
</organism>
<feature type="domain" description="Retroviral polymerase SH3-like" evidence="1">
    <location>
        <begin position="29"/>
        <end position="82"/>
    </location>
</feature>
<dbReference type="AlphaFoldDB" id="A0A6P8LIZ3"/>
<sequence>MSHKEPISIHCYRRQDPTGIMEGVWYLKSPSGRKFESRVDEGIFVGYDKQVKGYRVYLPKTKKVIISCHVRLEENTFPYKNAKVEMSNIKSRSSEWIWDVEAFELGRGVGQTDVETQSDGENDEGETDYFMDNLTSENNPVEAVSVPIVPRRSARRHKPKTCDNCAHTATVCKLKTCVYL</sequence>